<dbReference type="AlphaFoldDB" id="A0AAW1CHS8"/>
<organism evidence="3 4">
    <name type="scientific">Rhynocoris fuscipes</name>
    <dbReference type="NCBI Taxonomy" id="488301"/>
    <lineage>
        <taxon>Eukaryota</taxon>
        <taxon>Metazoa</taxon>
        <taxon>Ecdysozoa</taxon>
        <taxon>Arthropoda</taxon>
        <taxon>Hexapoda</taxon>
        <taxon>Insecta</taxon>
        <taxon>Pterygota</taxon>
        <taxon>Neoptera</taxon>
        <taxon>Paraneoptera</taxon>
        <taxon>Hemiptera</taxon>
        <taxon>Heteroptera</taxon>
        <taxon>Panheteroptera</taxon>
        <taxon>Cimicomorpha</taxon>
        <taxon>Reduviidae</taxon>
        <taxon>Harpactorinae</taxon>
        <taxon>Harpactorini</taxon>
        <taxon>Rhynocoris</taxon>
    </lineage>
</organism>
<gene>
    <name evidence="3" type="ORF">O3M35_003919</name>
</gene>
<protein>
    <recommendedName>
        <fullName evidence="2">SANT and BTB domain-containing protein</fullName>
    </recommendedName>
</protein>
<feature type="region of interest" description="Disordered" evidence="1">
    <location>
        <begin position="616"/>
        <end position="639"/>
    </location>
</feature>
<evidence type="ECO:0000313" key="3">
    <source>
        <dbReference type="EMBL" id="KAK9498034.1"/>
    </source>
</evidence>
<evidence type="ECO:0000259" key="2">
    <source>
        <dbReference type="Pfam" id="PF11822"/>
    </source>
</evidence>
<dbReference type="EMBL" id="JAPXFL010000013">
    <property type="protein sequence ID" value="KAK9498034.1"/>
    <property type="molecule type" value="Genomic_DNA"/>
</dbReference>
<sequence length="723" mass="83996">MAECEKVATTHSGDRPLVSLREFFDFLYIAYRVNQELNDKENLREEISVKKRIGWDELRENELVCRLISVANSDLQKLSLSKKDKISRQGDGKASTCEEFCNCQDCLQEFYESEEGVWSFSSTEENKTNEQSVRSLRVKINRKNHHWKRRNNSKTLSTNKIPLIKWVSDVLTSMASEIVDEGVLDSVLPFIIPNSSQVIKLNQNDHYKRHINDKESLTISREFIQDINKENEIDIQVCDEVKKTTKVFKCAQGVLLKKMKYFAGVTAGQRLEDMDISVHCDLSVFEWLMKWVKSTDKNSLPKLTINNVIPILVSAAFLLMEPLITECLTFLKFSLDEVIENTATLSCLNDRTLGRLSELMTNIEVESIKDRKDKILSRLYCKMILNLAKKSPEPSRGHYSSITKLYHCSACNQLLHSDYGSFIKCVYDNIKIDNNGQMQSDHQLDPEWNLNEYIKGLKMELKSWRKVYWWLWGLCHYLYCCYCSRYYPGCQYRSHSPKMDALSENILSILRKQENLICVPAPTIGALYDEIIRITKVREGYKATVQLLPNYTQNRFFNIEILSKRTTENLLGINCKDESCTDCSNSDKNDGQDIESPKNKLQNLYDEFVQEYSSINMDSSSQSDEDDMTDESIRNKATMTKTSSADCSKVCWPRKEVYAERWIPKLPVRFNQDNLRDREERLVENLIRTLTRKGNELNHIPIKFHANVQHIARHSFSNFKNTT</sequence>
<evidence type="ECO:0000256" key="1">
    <source>
        <dbReference type="SAM" id="MobiDB-lite"/>
    </source>
</evidence>
<name>A0AAW1CHS8_9HEMI</name>
<dbReference type="PANTHER" id="PTHR20946">
    <property type="entry name" value="SANT AND BTB DOMAIN REGULATOR OF CLASS SWITCH RECOMBINATION"/>
    <property type="match status" value="1"/>
</dbReference>
<dbReference type="Pfam" id="PF11822">
    <property type="entry name" value="BTB_SANBR"/>
    <property type="match status" value="1"/>
</dbReference>
<keyword evidence="4" id="KW-1185">Reference proteome</keyword>
<accession>A0AAW1CHS8</accession>
<reference evidence="3 4" key="1">
    <citation type="submission" date="2022-12" db="EMBL/GenBank/DDBJ databases">
        <title>Chromosome-level genome assembly of true bugs.</title>
        <authorList>
            <person name="Ma L."/>
            <person name="Li H."/>
        </authorList>
    </citation>
    <scope>NUCLEOTIDE SEQUENCE [LARGE SCALE GENOMIC DNA]</scope>
    <source>
        <strain evidence="3">Lab_2022b</strain>
    </source>
</reference>
<dbReference type="InterPro" id="IPR045902">
    <property type="entry name" value="SANBR-like"/>
</dbReference>
<proteinExistence type="predicted"/>
<dbReference type="Proteomes" id="UP001461498">
    <property type="component" value="Unassembled WGS sequence"/>
</dbReference>
<feature type="domain" description="SANT and BTB" evidence="2">
    <location>
        <begin position="234"/>
        <end position="328"/>
    </location>
</feature>
<dbReference type="PANTHER" id="PTHR20946:SF0">
    <property type="entry name" value="SANT AND BTB DOMAIN REGULATOR OF CLASS SWITCH RECOMBINATION"/>
    <property type="match status" value="1"/>
</dbReference>
<evidence type="ECO:0000313" key="4">
    <source>
        <dbReference type="Proteomes" id="UP001461498"/>
    </source>
</evidence>
<dbReference type="InterPro" id="IPR021777">
    <property type="entry name" value="SANBR_BTB"/>
</dbReference>
<comment type="caution">
    <text evidence="3">The sequence shown here is derived from an EMBL/GenBank/DDBJ whole genome shotgun (WGS) entry which is preliminary data.</text>
</comment>